<name>A0ACC0J8Q4_CHOFU</name>
<comment type="caution">
    <text evidence="1">The sequence shown here is derived from an EMBL/GenBank/DDBJ whole genome shotgun (WGS) entry which is preliminary data.</text>
</comment>
<protein>
    <submittedName>
        <fullName evidence="1">Uncharacterized protein</fullName>
    </submittedName>
</protein>
<evidence type="ECO:0000313" key="1">
    <source>
        <dbReference type="EMBL" id="KAI8420501.1"/>
    </source>
</evidence>
<sequence>MRKSEDSEYKYIMKHWTNWSINNNKYIKVYAWFYTLLSIIFNNFTIYYQNVRGIKTKLKDVYCKTATYNYDIFVFTETWLNSSVFDSEIFDALYLPPPLNIDLFNHVTANVNNVLDVNDKCFIIGDFNISSIDWISGDGTLVCAPLHINNSIERAFWDFITLNDLRLNHIPNCNTKILDLVLTNLTNVDVLTPTDIVSKIDDYHPPLHIQILKSRQSRISKTCLHESYNFFKANYDIINEKLSVINWQNILEPLASVDLVVEGFYSEIRSVVRECVPLSRIKKTHYPHWFSRQLVKMLKEKNKLRLKFKKYGSPLDELSFKLLKKRCDKLTLNCYNAHIASVESKIASNPKYFWSYLKMKKGGASNYPDEMSDGVRTSDDGATVCDLFASHFSSVFNTNQRAPAGEYDDVCESTINNNLSHLVVSESQVKTVLKRLNVNKGAGADNIPPIFLFPYRSYSKMPAEETLKKVLNSIVEKKFPHNSKVEVRPITTPGANYTSALFAATITTHEEKVELFAKVATIGINLGANQIFQIEDYVYTQLASVFEQLQDKHGVTDRFVFSKYYGCSGADGTQTIVMENLVSRGYDVPDRFKYIDWEYASKSVEVLAKFHALSLAFCKERPEEFLKVDKALMSPPWTDGEQWQGLIDGALAVVDDEDREAVARHLDCVGWSKMLQFSKARKTAVIVHADYRPNYQTVRFGSPVSDLIYFIIMGSDEQFREQHYRRLVDHYYQQLTLALARLGIEAEDLYGREEWALWRRGRKPDKNREVVASKGAIKNLPGALRDQ</sequence>
<dbReference type="EMBL" id="CM046114">
    <property type="protein sequence ID" value="KAI8420501.1"/>
    <property type="molecule type" value="Genomic_DNA"/>
</dbReference>
<organism evidence="1 2">
    <name type="scientific">Choristoneura fumiferana</name>
    <name type="common">Spruce budworm moth</name>
    <name type="synonym">Archips fumiferana</name>
    <dbReference type="NCBI Taxonomy" id="7141"/>
    <lineage>
        <taxon>Eukaryota</taxon>
        <taxon>Metazoa</taxon>
        <taxon>Ecdysozoa</taxon>
        <taxon>Arthropoda</taxon>
        <taxon>Hexapoda</taxon>
        <taxon>Insecta</taxon>
        <taxon>Pterygota</taxon>
        <taxon>Neoptera</taxon>
        <taxon>Endopterygota</taxon>
        <taxon>Lepidoptera</taxon>
        <taxon>Glossata</taxon>
        <taxon>Ditrysia</taxon>
        <taxon>Tortricoidea</taxon>
        <taxon>Tortricidae</taxon>
        <taxon>Tortricinae</taxon>
        <taxon>Choristoneura</taxon>
    </lineage>
</organism>
<dbReference type="Proteomes" id="UP001064048">
    <property type="component" value="Chromosome 14"/>
</dbReference>
<proteinExistence type="predicted"/>
<evidence type="ECO:0000313" key="2">
    <source>
        <dbReference type="Proteomes" id="UP001064048"/>
    </source>
</evidence>
<gene>
    <name evidence="1" type="ORF">MSG28_008984</name>
</gene>
<reference evidence="1 2" key="1">
    <citation type="journal article" date="2022" name="Genome Biol. Evol.">
        <title>The Spruce Budworm Genome: Reconstructing the Evolutionary History of Antifreeze Proteins.</title>
        <authorList>
            <person name="Beliveau C."/>
            <person name="Gagne P."/>
            <person name="Picq S."/>
            <person name="Vernygora O."/>
            <person name="Keeling C.I."/>
            <person name="Pinkney K."/>
            <person name="Doucet D."/>
            <person name="Wen F."/>
            <person name="Johnston J.S."/>
            <person name="Maaroufi H."/>
            <person name="Boyle B."/>
            <person name="Laroche J."/>
            <person name="Dewar K."/>
            <person name="Juretic N."/>
            <person name="Blackburn G."/>
            <person name="Nisole A."/>
            <person name="Brunet B."/>
            <person name="Brandao M."/>
            <person name="Lumley L."/>
            <person name="Duan J."/>
            <person name="Quan G."/>
            <person name="Lucarotti C.J."/>
            <person name="Roe A.D."/>
            <person name="Sperling F.A.H."/>
            <person name="Levesque R.C."/>
            <person name="Cusson M."/>
        </authorList>
    </citation>
    <scope>NUCLEOTIDE SEQUENCE [LARGE SCALE GENOMIC DNA]</scope>
    <source>
        <strain evidence="1">Glfc:IPQL:Cfum</strain>
    </source>
</reference>
<keyword evidence="2" id="KW-1185">Reference proteome</keyword>
<accession>A0ACC0J8Q4</accession>